<proteinExistence type="inferred from homology"/>
<dbReference type="GO" id="GO:0046872">
    <property type="term" value="F:metal ion binding"/>
    <property type="evidence" value="ECO:0007669"/>
    <property type="project" value="UniProtKB-KW"/>
</dbReference>
<keyword evidence="3" id="KW-0862">Zinc</keyword>
<comment type="caution">
    <text evidence="5">The sequence shown here is derived from an EMBL/GenBank/DDBJ whole genome shotgun (WGS) entry which is preliminary data.</text>
</comment>
<dbReference type="Gene3D" id="2.170.150.70">
    <property type="match status" value="1"/>
</dbReference>
<reference evidence="5" key="1">
    <citation type="submission" date="2023-08" db="EMBL/GenBank/DDBJ databases">
        <title>Black Yeasts Isolated from many extreme environments.</title>
        <authorList>
            <person name="Coleine C."/>
            <person name="Stajich J.E."/>
            <person name="Selbmann L."/>
        </authorList>
    </citation>
    <scope>NUCLEOTIDE SEQUENCE</scope>
    <source>
        <strain evidence="5">CCFEE 5810</strain>
    </source>
</reference>
<evidence type="ECO:0000256" key="2">
    <source>
        <dbReference type="ARBA" id="ARBA00022723"/>
    </source>
</evidence>
<protein>
    <recommendedName>
        <fullName evidence="4">CENP-V/GFA domain-containing protein</fullName>
    </recommendedName>
</protein>
<gene>
    <name evidence="5" type="ORF">LTR97_005006</name>
</gene>
<accession>A0AAN7VRW6</accession>
<evidence type="ECO:0000256" key="1">
    <source>
        <dbReference type="ARBA" id="ARBA00005495"/>
    </source>
</evidence>
<feature type="domain" description="CENP-V/GFA" evidence="4">
    <location>
        <begin position="25"/>
        <end position="90"/>
    </location>
</feature>
<dbReference type="AlphaFoldDB" id="A0AAN7VRW6"/>
<dbReference type="InterPro" id="IPR006913">
    <property type="entry name" value="CENP-V/GFA"/>
</dbReference>
<organism evidence="5 6">
    <name type="scientific">Elasticomyces elasticus</name>
    <dbReference type="NCBI Taxonomy" id="574655"/>
    <lineage>
        <taxon>Eukaryota</taxon>
        <taxon>Fungi</taxon>
        <taxon>Dikarya</taxon>
        <taxon>Ascomycota</taxon>
        <taxon>Pezizomycotina</taxon>
        <taxon>Dothideomycetes</taxon>
        <taxon>Dothideomycetidae</taxon>
        <taxon>Mycosphaerellales</taxon>
        <taxon>Teratosphaeriaceae</taxon>
        <taxon>Elasticomyces</taxon>
    </lineage>
</organism>
<comment type="similarity">
    <text evidence="1">Belongs to the Gfa family.</text>
</comment>
<sequence>MPKGSCNCGEYQHEYEGEPVATYKKTSGKVFNWTRKGDSGKDVTYNNCGTCGTIMTVSAEAMPDMVIFKAGTLDDQDAIESSKPGVQIYNKYKPSWCDGLAYAAQKDGAS</sequence>
<dbReference type="SUPFAM" id="SSF51316">
    <property type="entry name" value="Mss4-like"/>
    <property type="match status" value="1"/>
</dbReference>
<dbReference type="InterPro" id="IPR011057">
    <property type="entry name" value="Mss4-like_sf"/>
</dbReference>
<name>A0AAN7VRW6_9PEZI</name>
<dbReference type="Proteomes" id="UP001310594">
    <property type="component" value="Unassembled WGS sequence"/>
</dbReference>
<keyword evidence="2" id="KW-0479">Metal-binding</keyword>
<dbReference type="EMBL" id="JAVRQU010000007">
    <property type="protein sequence ID" value="KAK5700489.1"/>
    <property type="molecule type" value="Genomic_DNA"/>
</dbReference>
<evidence type="ECO:0000313" key="6">
    <source>
        <dbReference type="Proteomes" id="UP001310594"/>
    </source>
</evidence>
<evidence type="ECO:0000256" key="3">
    <source>
        <dbReference type="ARBA" id="ARBA00022833"/>
    </source>
</evidence>
<dbReference type="GO" id="GO:0016846">
    <property type="term" value="F:carbon-sulfur lyase activity"/>
    <property type="evidence" value="ECO:0007669"/>
    <property type="project" value="InterPro"/>
</dbReference>
<evidence type="ECO:0000313" key="5">
    <source>
        <dbReference type="EMBL" id="KAK5700489.1"/>
    </source>
</evidence>
<evidence type="ECO:0000259" key="4">
    <source>
        <dbReference type="Pfam" id="PF04828"/>
    </source>
</evidence>
<dbReference type="Pfam" id="PF04828">
    <property type="entry name" value="GFA"/>
    <property type="match status" value="1"/>
</dbReference>